<sequence>MAVVSSVLLPNPSRQGLARLAVFRQELMGCFTHRPDALFELADAVPAAGPVLSLPHLSLDPLHRRGHGSVYAALAKGQINTGTLRDLLARQLDQRPAVFAINVSC</sequence>
<name>A0ABT9QFF4_9ACTN</name>
<reference evidence="1 2" key="1">
    <citation type="submission" date="2023-07" db="EMBL/GenBank/DDBJ databases">
        <title>Sequencing the genomes of 1000 actinobacteria strains.</title>
        <authorList>
            <person name="Klenk H.-P."/>
        </authorList>
    </citation>
    <scope>NUCLEOTIDE SEQUENCE [LARGE SCALE GENOMIC DNA]</scope>
    <source>
        <strain evidence="1 2">DSM 46740</strain>
    </source>
</reference>
<protein>
    <submittedName>
        <fullName evidence="1">Uncharacterized protein</fullName>
    </submittedName>
</protein>
<comment type="caution">
    <text evidence="1">The sequence shown here is derived from an EMBL/GenBank/DDBJ whole genome shotgun (WGS) entry which is preliminary data.</text>
</comment>
<dbReference type="EMBL" id="JAUSQU010000001">
    <property type="protein sequence ID" value="MDP9845483.1"/>
    <property type="molecule type" value="Genomic_DNA"/>
</dbReference>
<proteinExistence type="predicted"/>
<evidence type="ECO:0000313" key="2">
    <source>
        <dbReference type="Proteomes" id="UP001225356"/>
    </source>
</evidence>
<dbReference type="Proteomes" id="UP001225356">
    <property type="component" value="Unassembled WGS sequence"/>
</dbReference>
<accession>A0ABT9QFF4</accession>
<keyword evidence="2" id="KW-1185">Reference proteome</keyword>
<evidence type="ECO:0000313" key="1">
    <source>
        <dbReference type="EMBL" id="MDP9845483.1"/>
    </source>
</evidence>
<dbReference type="RefSeq" id="WP_307561160.1">
    <property type="nucleotide sequence ID" value="NZ_JAUSQU010000001.1"/>
</dbReference>
<organism evidence="1 2">
    <name type="scientific">Streptosporangium lutulentum</name>
    <dbReference type="NCBI Taxonomy" id="1461250"/>
    <lineage>
        <taxon>Bacteria</taxon>
        <taxon>Bacillati</taxon>
        <taxon>Actinomycetota</taxon>
        <taxon>Actinomycetes</taxon>
        <taxon>Streptosporangiales</taxon>
        <taxon>Streptosporangiaceae</taxon>
        <taxon>Streptosporangium</taxon>
    </lineage>
</organism>
<gene>
    <name evidence="1" type="ORF">J2853_004694</name>
</gene>